<dbReference type="AlphaFoldDB" id="A0A9Q4FV18"/>
<dbReference type="PRINTS" id="PR00037">
    <property type="entry name" value="HTHLACR"/>
</dbReference>
<organism evidence="5 6">
    <name type="scientific">Salipaludibacillus agaradhaerens</name>
    <name type="common">Bacillus agaradhaerens</name>
    <dbReference type="NCBI Taxonomy" id="76935"/>
    <lineage>
        <taxon>Bacteria</taxon>
        <taxon>Bacillati</taxon>
        <taxon>Bacillota</taxon>
        <taxon>Bacilli</taxon>
        <taxon>Bacillales</taxon>
        <taxon>Bacillaceae</taxon>
    </lineage>
</organism>
<comment type="caution">
    <text evidence="5">The sequence shown here is derived from an EMBL/GenBank/DDBJ whole genome shotgun (WGS) entry which is preliminary data.</text>
</comment>
<evidence type="ECO:0000259" key="4">
    <source>
        <dbReference type="PROSITE" id="PS51000"/>
    </source>
</evidence>
<dbReference type="Pfam" id="PF08220">
    <property type="entry name" value="HTH_DeoR"/>
    <property type="match status" value="1"/>
</dbReference>
<dbReference type="InterPro" id="IPR037171">
    <property type="entry name" value="NagB/RpiA_transferase-like"/>
</dbReference>
<keyword evidence="3" id="KW-0804">Transcription</keyword>
<dbReference type="SUPFAM" id="SSF100950">
    <property type="entry name" value="NagB/RpiA/CoA transferase-like"/>
    <property type="match status" value="1"/>
</dbReference>
<dbReference type="PROSITE" id="PS51000">
    <property type="entry name" value="HTH_DEOR_2"/>
    <property type="match status" value="1"/>
</dbReference>
<dbReference type="InterPro" id="IPR014036">
    <property type="entry name" value="DeoR-like_C"/>
</dbReference>
<keyword evidence="2" id="KW-0238">DNA-binding</keyword>
<protein>
    <submittedName>
        <fullName evidence="5">DeoR/GlpR transcriptional regulator</fullName>
    </submittedName>
</protein>
<dbReference type="Gene3D" id="3.40.50.1360">
    <property type="match status" value="1"/>
</dbReference>
<name>A0A9Q4FV18_SALAG</name>
<sequence>MRSSINLSRESKADKRHGQILRQLQEKEKVRVSELSEQLDVTEETIRRDLEILEEQKQLIRVRGGAIPRQVEGFETPSLEREKKFLDEKKAMAKEAVKLVNEGEIIALDASTTSLQLAKALEDKPLTVITNSIHASIELAKKKAITVMLTGGYLRQESMSLVGFSSDKMINDYHIDTFFMSCTAVDSEWGVSDSHEMQAQTKKRIAELSEKIVLLVDHSKLEQKSLVRWLSLENIHTLITSASPSHQDLTPYKLKNLHTISVSKN</sequence>
<evidence type="ECO:0000256" key="2">
    <source>
        <dbReference type="ARBA" id="ARBA00023125"/>
    </source>
</evidence>
<dbReference type="InterPro" id="IPR018356">
    <property type="entry name" value="Tscrpt_reg_HTH_DeoR_CS"/>
</dbReference>
<dbReference type="SMART" id="SM01134">
    <property type="entry name" value="DeoRC"/>
    <property type="match status" value="1"/>
</dbReference>
<dbReference type="PANTHER" id="PTHR30363:SF44">
    <property type="entry name" value="AGA OPERON TRANSCRIPTIONAL REPRESSOR-RELATED"/>
    <property type="match status" value="1"/>
</dbReference>
<dbReference type="PANTHER" id="PTHR30363">
    <property type="entry name" value="HTH-TYPE TRANSCRIPTIONAL REGULATOR SRLR-RELATED"/>
    <property type="match status" value="1"/>
</dbReference>
<dbReference type="GO" id="GO:0003677">
    <property type="term" value="F:DNA binding"/>
    <property type="evidence" value="ECO:0007669"/>
    <property type="project" value="UniProtKB-KW"/>
</dbReference>
<dbReference type="SMART" id="SM00420">
    <property type="entry name" value="HTH_DEOR"/>
    <property type="match status" value="1"/>
</dbReference>
<dbReference type="Gene3D" id="1.10.10.10">
    <property type="entry name" value="Winged helix-like DNA-binding domain superfamily/Winged helix DNA-binding domain"/>
    <property type="match status" value="1"/>
</dbReference>
<dbReference type="Pfam" id="PF00455">
    <property type="entry name" value="DeoRC"/>
    <property type="match status" value="1"/>
</dbReference>
<gene>
    <name evidence="5" type="ORF">HXA33_02105</name>
</gene>
<dbReference type="InterPro" id="IPR050313">
    <property type="entry name" value="Carb_Metab_HTH_regulators"/>
</dbReference>
<dbReference type="RefSeq" id="WP_257820022.1">
    <property type="nucleotide sequence ID" value="NZ_JABXYM010000001.1"/>
</dbReference>
<reference evidence="5" key="1">
    <citation type="submission" date="2020-06" db="EMBL/GenBank/DDBJ databases">
        <title>Insight into the genomes of haloalkaliphilic bacilli from Kenyan soda lakes.</title>
        <authorList>
            <person name="Mwirichia R."/>
            <person name="Villamizar G.C."/>
            <person name="Poehlein A."/>
            <person name="Mugweru J."/>
            <person name="Kipnyargis A."/>
            <person name="Kiplimo D."/>
            <person name="Orwa P."/>
            <person name="Daniel R."/>
        </authorList>
    </citation>
    <scope>NUCLEOTIDE SEQUENCE</scope>
    <source>
        <strain evidence="5">B1096_S55</strain>
    </source>
</reference>
<accession>A0A9Q4FV18</accession>
<dbReference type="InterPro" id="IPR036388">
    <property type="entry name" value="WH-like_DNA-bd_sf"/>
</dbReference>
<keyword evidence="6" id="KW-1185">Reference proteome</keyword>
<dbReference type="InterPro" id="IPR001034">
    <property type="entry name" value="DeoR_HTH"/>
</dbReference>
<feature type="domain" description="HTH deoR-type" evidence="4">
    <location>
        <begin position="13"/>
        <end position="68"/>
    </location>
</feature>
<dbReference type="InterPro" id="IPR036390">
    <property type="entry name" value="WH_DNA-bd_sf"/>
</dbReference>
<dbReference type="PROSITE" id="PS00894">
    <property type="entry name" value="HTH_DEOR_1"/>
    <property type="match status" value="1"/>
</dbReference>
<keyword evidence="1" id="KW-0805">Transcription regulation</keyword>
<proteinExistence type="predicted"/>
<dbReference type="Proteomes" id="UP001057753">
    <property type="component" value="Unassembled WGS sequence"/>
</dbReference>
<evidence type="ECO:0000256" key="1">
    <source>
        <dbReference type="ARBA" id="ARBA00023015"/>
    </source>
</evidence>
<evidence type="ECO:0000256" key="3">
    <source>
        <dbReference type="ARBA" id="ARBA00023163"/>
    </source>
</evidence>
<dbReference type="EMBL" id="JABXYM010000001">
    <property type="protein sequence ID" value="MCR6095325.1"/>
    <property type="molecule type" value="Genomic_DNA"/>
</dbReference>
<dbReference type="GO" id="GO:0003700">
    <property type="term" value="F:DNA-binding transcription factor activity"/>
    <property type="evidence" value="ECO:0007669"/>
    <property type="project" value="InterPro"/>
</dbReference>
<evidence type="ECO:0000313" key="6">
    <source>
        <dbReference type="Proteomes" id="UP001057753"/>
    </source>
</evidence>
<dbReference type="SUPFAM" id="SSF46785">
    <property type="entry name" value="Winged helix' DNA-binding domain"/>
    <property type="match status" value="1"/>
</dbReference>
<evidence type="ECO:0000313" key="5">
    <source>
        <dbReference type="EMBL" id="MCR6095325.1"/>
    </source>
</evidence>